<feature type="compositionally biased region" description="Basic and acidic residues" evidence="1">
    <location>
        <begin position="363"/>
        <end position="374"/>
    </location>
</feature>
<sequence>MSVDNCFRKKGKFVSKKDFIHSKIRQDNIVKARNQPIYQTVIESDHNYASKFTEKSSTSDHDEAFTHHLHPDYLEDSFQFDRLKPLNFYRFIIDLKLFIDNLFCQVCDNDIYLKNALGVFPSGVCGHVVITCLVCKHVNKVAMGKTHQEQQKPGPKIFDVNSKIGSAMYHTGIGPTQVNNFLSTLNLPSINVKTLRRRCEEIGEELENLAENSVKDALKEEVKCTVTEVRRNVIDVPEESLAVSTDMHVNSDEDDYKDVAEVRRNGNDVPEESLAVSTDNMHVNFDEDDYKHVAEVRRNGNDVPEESLAVSTDNMHVNFDEDDYKDVAEVRRNEIDVPEESLAVSTDNMHANFDEDDYNDVAGDERLPSRESTSKQHKKKTTAFEKNVIRNVDKDSQGSVQQSDTSMGITVSADGTFQKRGSGRCYNSLSGAASLIGLKTGKVVGFSSSYMIAQNTGNIYAIKENLESVVLHQFGEHDDCGNWCSFKGNPTGKHKNLPWGLDLSNNSLKNDLMSIFKTLDAEKLSKLGSSNVNESFNNILRSKAPKDKHYSESSSLAHRLSAAVCQKNEGYDYVAKVHQNLGLSPGNSTVSRANIMNKEVKRKKIMCKEKKYKRRRILLKVERLEETKTCEVREGDTYATDIMEKSAADLCTEEIPAVERKPQTCICFDLETTGLSRHSSIVQIAASNGSSSFSRYITPLSCNISSEASKVTGITFDGKTMCNQGKELSPKGVVPTKHSLSSLVSKTVISKHICGKIQKAGLGYMHLLLAFKRGGFDGLQLLLGEKNEDAKVRVTRCMKVIENIAAHFRAEFQEE</sequence>
<evidence type="ECO:0000256" key="1">
    <source>
        <dbReference type="SAM" id="MobiDB-lite"/>
    </source>
</evidence>
<evidence type="ECO:0000313" key="4">
    <source>
        <dbReference type="EnsemblMetazoa" id="G25483.1:cds"/>
    </source>
</evidence>
<feature type="domain" description="PML C-terminal" evidence="3">
    <location>
        <begin position="738"/>
        <end position="809"/>
    </location>
</feature>
<dbReference type="InterPro" id="IPR049012">
    <property type="entry name" value="Mutator_transp_dom"/>
</dbReference>
<dbReference type="GO" id="GO:0003676">
    <property type="term" value="F:nucleic acid binding"/>
    <property type="evidence" value="ECO:0007669"/>
    <property type="project" value="InterPro"/>
</dbReference>
<dbReference type="InterPro" id="IPR012337">
    <property type="entry name" value="RNaseH-like_sf"/>
</dbReference>
<name>A0A8W8KVK3_MAGGI</name>
<dbReference type="Pfam" id="PF20700">
    <property type="entry name" value="Mutator"/>
    <property type="match status" value="2"/>
</dbReference>
<evidence type="ECO:0000259" key="2">
    <source>
        <dbReference type="Pfam" id="PF20700"/>
    </source>
</evidence>
<dbReference type="Proteomes" id="UP000005408">
    <property type="component" value="Unassembled WGS sequence"/>
</dbReference>
<accession>A0A8W8KVK3</accession>
<dbReference type="EnsemblMetazoa" id="G25483.1">
    <property type="protein sequence ID" value="G25483.1:cds"/>
    <property type="gene ID" value="G25483"/>
</dbReference>
<organism evidence="4 5">
    <name type="scientific">Magallana gigas</name>
    <name type="common">Pacific oyster</name>
    <name type="synonym">Crassostrea gigas</name>
    <dbReference type="NCBI Taxonomy" id="29159"/>
    <lineage>
        <taxon>Eukaryota</taxon>
        <taxon>Metazoa</taxon>
        <taxon>Spiralia</taxon>
        <taxon>Lophotrochozoa</taxon>
        <taxon>Mollusca</taxon>
        <taxon>Bivalvia</taxon>
        <taxon>Autobranchia</taxon>
        <taxon>Pteriomorphia</taxon>
        <taxon>Ostreida</taxon>
        <taxon>Ostreoidea</taxon>
        <taxon>Ostreidae</taxon>
        <taxon>Magallana</taxon>
    </lineage>
</organism>
<dbReference type="Gene3D" id="3.30.420.10">
    <property type="entry name" value="Ribonuclease H-like superfamily/Ribonuclease H"/>
    <property type="match status" value="1"/>
</dbReference>
<evidence type="ECO:0008006" key="6">
    <source>
        <dbReference type="Google" id="ProtNLM"/>
    </source>
</evidence>
<feature type="domain" description="Mutator-like transposase" evidence="2">
    <location>
        <begin position="391"/>
        <end position="447"/>
    </location>
</feature>
<dbReference type="SUPFAM" id="SSF53098">
    <property type="entry name" value="Ribonuclease H-like"/>
    <property type="match status" value="1"/>
</dbReference>
<feature type="domain" description="Mutator-like transposase" evidence="2">
    <location>
        <begin position="99"/>
        <end position="250"/>
    </location>
</feature>
<dbReference type="InterPro" id="IPR036397">
    <property type="entry name" value="RNaseH_sf"/>
</dbReference>
<feature type="region of interest" description="Disordered" evidence="1">
    <location>
        <begin position="348"/>
        <end position="381"/>
    </location>
</feature>
<dbReference type="AlphaFoldDB" id="A0A8W8KVK3"/>
<evidence type="ECO:0000313" key="5">
    <source>
        <dbReference type="Proteomes" id="UP000005408"/>
    </source>
</evidence>
<dbReference type="Pfam" id="PF25244">
    <property type="entry name" value="PML_C"/>
    <property type="match status" value="1"/>
</dbReference>
<evidence type="ECO:0000259" key="3">
    <source>
        <dbReference type="Pfam" id="PF25244"/>
    </source>
</evidence>
<keyword evidence="5" id="KW-1185">Reference proteome</keyword>
<reference evidence="4" key="1">
    <citation type="submission" date="2022-08" db="UniProtKB">
        <authorList>
            <consortium name="EnsemblMetazoa"/>
        </authorList>
    </citation>
    <scope>IDENTIFICATION</scope>
    <source>
        <strain evidence="4">05x7-T-G4-1.051#20</strain>
    </source>
</reference>
<proteinExistence type="predicted"/>
<dbReference type="InterPro" id="IPR057617">
    <property type="entry name" value="PML_C"/>
</dbReference>
<protein>
    <recommendedName>
        <fullName evidence="6">Exonuclease domain-containing protein</fullName>
    </recommendedName>
</protein>